<dbReference type="InterPro" id="IPR029044">
    <property type="entry name" value="Nucleotide-diphossugar_trans"/>
</dbReference>
<keyword evidence="3 9" id="KW-0808">Transferase</keyword>
<dbReference type="EMBL" id="FCOK02000002">
    <property type="protein sequence ID" value="SAL14013.1"/>
    <property type="molecule type" value="Genomic_DNA"/>
</dbReference>
<dbReference type="RefSeq" id="WP_062081856.1">
    <property type="nucleotide sequence ID" value="NZ_FCOK02000002.1"/>
</dbReference>
<dbReference type="SUPFAM" id="SSF53448">
    <property type="entry name" value="Nucleotide-diphospho-sugar transferases"/>
    <property type="match status" value="1"/>
</dbReference>
<keyword evidence="5 7" id="KW-1133">Transmembrane helix</keyword>
<sequence length="316" mass="35364">MQKKQLTVVAPVFNEKEVIERFYLETKQVLANLSDTYSTRLLFVVDRCSDGTTDILRRLADTDRELQVLTLSSRFGHQMSLLAGIDYAQDADVLIMMDSDLQHPPQLIPELLRQHEKGNDIVYTVRAENADASALRKFTGNIFYRVLNYFTDIPVNANAADFRLVTKRVAQIMRTGVRERNMFLRGLFTWIGFNQVAVEYVAAKRAGGTSKYSLSRMIALATAGILSFSTRPLKLSIFVGLGFASLSFLMGIATLGAYFVNRSIPSGWTTIVMLLLLFSGVQLIVLGILGAYIGGIYEEVKARPHYIVDEAINFLP</sequence>
<dbReference type="InterPro" id="IPR050256">
    <property type="entry name" value="Glycosyltransferase_2"/>
</dbReference>
<dbReference type="OrthoDB" id="9811884at2"/>
<evidence type="ECO:0000313" key="10">
    <source>
        <dbReference type="Proteomes" id="UP000054683"/>
    </source>
</evidence>
<dbReference type="GO" id="GO:0016757">
    <property type="term" value="F:glycosyltransferase activity"/>
    <property type="evidence" value="ECO:0007669"/>
    <property type="project" value="UniProtKB-KW"/>
</dbReference>
<evidence type="ECO:0000259" key="8">
    <source>
        <dbReference type="Pfam" id="PF00535"/>
    </source>
</evidence>
<keyword evidence="4 7" id="KW-0812">Transmembrane</keyword>
<feature type="transmembrane region" description="Helical" evidence="7">
    <location>
        <begin position="182"/>
        <end position="202"/>
    </location>
</feature>
<gene>
    <name evidence="9" type="ORF">AWB69_00567</name>
</gene>
<name>A0A158F2Y8_9BURK</name>
<reference evidence="9 10" key="1">
    <citation type="submission" date="2016-01" db="EMBL/GenBank/DDBJ databases">
        <authorList>
            <person name="Oliw E.H."/>
        </authorList>
    </citation>
    <scope>NUCLEOTIDE SEQUENCE [LARGE SCALE GENOMIC DNA]</scope>
    <source>
        <strain evidence="9">LMG 27134</strain>
    </source>
</reference>
<proteinExistence type="predicted"/>
<evidence type="ECO:0000256" key="2">
    <source>
        <dbReference type="ARBA" id="ARBA00022676"/>
    </source>
</evidence>
<evidence type="ECO:0000256" key="4">
    <source>
        <dbReference type="ARBA" id="ARBA00022692"/>
    </source>
</evidence>
<dbReference type="Gene3D" id="3.90.550.10">
    <property type="entry name" value="Spore Coat Polysaccharide Biosynthesis Protein SpsA, Chain A"/>
    <property type="match status" value="1"/>
</dbReference>
<dbReference type="CDD" id="cd04187">
    <property type="entry name" value="DPM1_like_bac"/>
    <property type="match status" value="1"/>
</dbReference>
<evidence type="ECO:0000256" key="7">
    <source>
        <dbReference type="SAM" id="Phobius"/>
    </source>
</evidence>
<evidence type="ECO:0000256" key="1">
    <source>
        <dbReference type="ARBA" id="ARBA00004141"/>
    </source>
</evidence>
<evidence type="ECO:0000256" key="6">
    <source>
        <dbReference type="ARBA" id="ARBA00023136"/>
    </source>
</evidence>
<feature type="transmembrane region" description="Helical" evidence="7">
    <location>
        <begin position="271"/>
        <end position="293"/>
    </location>
</feature>
<dbReference type="GO" id="GO:0005886">
    <property type="term" value="C:plasma membrane"/>
    <property type="evidence" value="ECO:0007669"/>
    <property type="project" value="TreeGrafter"/>
</dbReference>
<evidence type="ECO:0000256" key="3">
    <source>
        <dbReference type="ARBA" id="ARBA00022679"/>
    </source>
</evidence>
<evidence type="ECO:0000313" key="9">
    <source>
        <dbReference type="EMBL" id="SAL14013.1"/>
    </source>
</evidence>
<keyword evidence="6 7" id="KW-0472">Membrane</keyword>
<protein>
    <submittedName>
        <fullName evidence="9">Bactoprenol glucosyl transferase</fullName>
    </submittedName>
</protein>
<dbReference type="Pfam" id="PF00535">
    <property type="entry name" value="Glycos_transf_2"/>
    <property type="match status" value="1"/>
</dbReference>
<accession>A0A158F2Y8</accession>
<feature type="transmembrane region" description="Helical" evidence="7">
    <location>
        <begin position="237"/>
        <end position="259"/>
    </location>
</feature>
<comment type="subcellular location">
    <subcellularLocation>
        <location evidence="1">Membrane</location>
        <topology evidence="1">Multi-pass membrane protein</topology>
    </subcellularLocation>
</comment>
<keyword evidence="2" id="KW-0328">Glycosyltransferase</keyword>
<evidence type="ECO:0000256" key="5">
    <source>
        <dbReference type="ARBA" id="ARBA00022989"/>
    </source>
</evidence>
<dbReference type="PANTHER" id="PTHR48090">
    <property type="entry name" value="UNDECAPRENYL-PHOSPHATE 4-DEOXY-4-FORMAMIDO-L-ARABINOSE TRANSFERASE-RELATED"/>
    <property type="match status" value="1"/>
</dbReference>
<dbReference type="InterPro" id="IPR001173">
    <property type="entry name" value="Glyco_trans_2-like"/>
</dbReference>
<feature type="transmembrane region" description="Helical" evidence="7">
    <location>
        <begin position="214"/>
        <end position="230"/>
    </location>
</feature>
<dbReference type="Proteomes" id="UP000054683">
    <property type="component" value="Unassembled WGS sequence"/>
</dbReference>
<dbReference type="AlphaFoldDB" id="A0A158F2Y8"/>
<organism evidence="9 10">
    <name type="scientific">Caballeronia udeis</name>
    <dbReference type="NCBI Taxonomy" id="1232866"/>
    <lineage>
        <taxon>Bacteria</taxon>
        <taxon>Pseudomonadati</taxon>
        <taxon>Pseudomonadota</taxon>
        <taxon>Betaproteobacteria</taxon>
        <taxon>Burkholderiales</taxon>
        <taxon>Burkholderiaceae</taxon>
        <taxon>Caballeronia</taxon>
    </lineage>
</organism>
<feature type="domain" description="Glycosyltransferase 2-like" evidence="8">
    <location>
        <begin position="7"/>
        <end position="144"/>
    </location>
</feature>
<dbReference type="PANTHER" id="PTHR48090:SF1">
    <property type="entry name" value="PROPHAGE BACTOPRENOL GLUCOSYL TRANSFERASE HOMOLOG"/>
    <property type="match status" value="1"/>
</dbReference>